<dbReference type="Proteomes" id="UP001595947">
    <property type="component" value="Unassembled WGS sequence"/>
</dbReference>
<evidence type="ECO:0000313" key="5">
    <source>
        <dbReference type="EMBL" id="MFC5063328.1"/>
    </source>
</evidence>
<evidence type="ECO:0000259" key="4">
    <source>
        <dbReference type="SMART" id="SM00822"/>
    </source>
</evidence>
<accession>A0ABV9YMT5</accession>
<proteinExistence type="inferred from homology"/>
<dbReference type="InterPro" id="IPR020904">
    <property type="entry name" value="Sc_DH/Rdtase_CS"/>
</dbReference>
<reference evidence="6" key="1">
    <citation type="journal article" date="2019" name="Int. J. Syst. Evol. Microbiol.">
        <title>The Global Catalogue of Microorganisms (GCM) 10K type strain sequencing project: providing services to taxonomists for standard genome sequencing and annotation.</title>
        <authorList>
            <consortium name="The Broad Institute Genomics Platform"/>
            <consortium name="The Broad Institute Genome Sequencing Center for Infectious Disease"/>
            <person name="Wu L."/>
            <person name="Ma J."/>
        </authorList>
    </citation>
    <scope>NUCLEOTIDE SEQUENCE [LARGE SCALE GENOMIC DNA]</scope>
    <source>
        <strain evidence="6">CGMCC 4.7093</strain>
    </source>
</reference>
<keyword evidence="2" id="KW-0560">Oxidoreductase</keyword>
<evidence type="ECO:0000256" key="3">
    <source>
        <dbReference type="RuleBase" id="RU000363"/>
    </source>
</evidence>
<dbReference type="RefSeq" id="WP_378036677.1">
    <property type="nucleotide sequence ID" value="NZ_JBHSIV010000013.1"/>
</dbReference>
<dbReference type="SMART" id="SM00822">
    <property type="entry name" value="PKS_KR"/>
    <property type="match status" value="1"/>
</dbReference>
<dbReference type="Gene3D" id="3.40.50.720">
    <property type="entry name" value="NAD(P)-binding Rossmann-like Domain"/>
    <property type="match status" value="1"/>
</dbReference>
<comment type="caution">
    <text evidence="5">The sequence shown here is derived from an EMBL/GenBank/DDBJ whole genome shotgun (WGS) entry which is preliminary data.</text>
</comment>
<dbReference type="CDD" id="cd05233">
    <property type="entry name" value="SDR_c"/>
    <property type="match status" value="1"/>
</dbReference>
<organism evidence="5 6">
    <name type="scientific">Actinomycetospora atypica</name>
    <dbReference type="NCBI Taxonomy" id="1290095"/>
    <lineage>
        <taxon>Bacteria</taxon>
        <taxon>Bacillati</taxon>
        <taxon>Actinomycetota</taxon>
        <taxon>Actinomycetes</taxon>
        <taxon>Pseudonocardiales</taxon>
        <taxon>Pseudonocardiaceae</taxon>
        <taxon>Actinomycetospora</taxon>
    </lineage>
</organism>
<dbReference type="PANTHER" id="PTHR44196:SF1">
    <property type="entry name" value="DEHYDROGENASE_REDUCTASE SDR FAMILY MEMBER 7B"/>
    <property type="match status" value="1"/>
</dbReference>
<evidence type="ECO:0000256" key="1">
    <source>
        <dbReference type="ARBA" id="ARBA00006484"/>
    </source>
</evidence>
<dbReference type="PANTHER" id="PTHR44196">
    <property type="entry name" value="DEHYDROGENASE/REDUCTASE SDR FAMILY MEMBER 7B"/>
    <property type="match status" value="1"/>
</dbReference>
<dbReference type="InterPro" id="IPR036291">
    <property type="entry name" value="NAD(P)-bd_dom_sf"/>
</dbReference>
<dbReference type="PRINTS" id="PR00080">
    <property type="entry name" value="SDRFAMILY"/>
</dbReference>
<sequence>MRADVRRSSPAGKVVMVTGAGRGLGAATATELARRGAVVACADIDGAAAERVAATLPGGRSRSWACDVTQPESVAEVVAATVAEFGSLDVVVANAGVLGRPATFRALSPAEIADVLAVNVGGAVTTVSAALGPVIESRGQVVLVGSVFAYVNGAGVVPYAMSKAAVEALGRGLRVELAGHGVSVLTASFSLIETDMIHQHVDGDRRALDLLAAVSPRVLLRRIDAPTAATAIADALGRRRTAVTVPARWRPVAAARGVLGPVLDRRLARSPAVRDALARLSDR</sequence>
<protein>
    <submittedName>
        <fullName evidence="5">SDR family NAD(P)-dependent oxidoreductase</fullName>
    </submittedName>
</protein>
<dbReference type="Pfam" id="PF00106">
    <property type="entry name" value="adh_short"/>
    <property type="match status" value="1"/>
</dbReference>
<dbReference type="PRINTS" id="PR00081">
    <property type="entry name" value="GDHRDH"/>
</dbReference>
<evidence type="ECO:0000313" key="6">
    <source>
        <dbReference type="Proteomes" id="UP001595947"/>
    </source>
</evidence>
<feature type="domain" description="Ketoreductase" evidence="4">
    <location>
        <begin position="13"/>
        <end position="190"/>
    </location>
</feature>
<dbReference type="InterPro" id="IPR002347">
    <property type="entry name" value="SDR_fam"/>
</dbReference>
<dbReference type="PROSITE" id="PS00061">
    <property type="entry name" value="ADH_SHORT"/>
    <property type="match status" value="1"/>
</dbReference>
<dbReference type="EMBL" id="JBHSIV010000013">
    <property type="protein sequence ID" value="MFC5063328.1"/>
    <property type="molecule type" value="Genomic_DNA"/>
</dbReference>
<name>A0ABV9YMT5_9PSEU</name>
<keyword evidence="6" id="KW-1185">Reference proteome</keyword>
<dbReference type="InterPro" id="IPR057326">
    <property type="entry name" value="KR_dom"/>
</dbReference>
<comment type="similarity">
    <text evidence="1 3">Belongs to the short-chain dehydrogenases/reductases (SDR) family.</text>
</comment>
<dbReference type="SUPFAM" id="SSF51735">
    <property type="entry name" value="NAD(P)-binding Rossmann-fold domains"/>
    <property type="match status" value="1"/>
</dbReference>
<gene>
    <name evidence="5" type="ORF">ACFPBZ_14000</name>
</gene>
<evidence type="ECO:0000256" key="2">
    <source>
        <dbReference type="ARBA" id="ARBA00023002"/>
    </source>
</evidence>